<dbReference type="Pfam" id="PF01569">
    <property type="entry name" value="PAP2"/>
    <property type="match status" value="1"/>
</dbReference>
<dbReference type="SUPFAM" id="SSF48317">
    <property type="entry name" value="Acid phosphatase/Vanadium-dependent haloperoxidase"/>
    <property type="match status" value="1"/>
</dbReference>
<dbReference type="PIRSF" id="PIRSF000897">
    <property type="entry name" value="Acid_Ptase_ClsA"/>
    <property type="match status" value="1"/>
</dbReference>
<dbReference type="AlphaFoldDB" id="A0A258FDD9"/>
<dbReference type="CDD" id="cd03380">
    <property type="entry name" value="PAP2_like_1"/>
    <property type="match status" value="1"/>
</dbReference>
<dbReference type="InterPro" id="IPR036938">
    <property type="entry name" value="PAP2/HPO_sf"/>
</dbReference>
<dbReference type="InterPro" id="IPR001011">
    <property type="entry name" value="Acid_Pase_classA_bac"/>
</dbReference>
<dbReference type="GO" id="GO:0030288">
    <property type="term" value="C:outer membrane-bounded periplasmic space"/>
    <property type="evidence" value="ECO:0007669"/>
    <property type="project" value="InterPro"/>
</dbReference>
<sequence>MRRLAAVVAATVITGSASAGAAPQTAPAGFLAESRLAALVQSVPPAPADGSPATLADIAASERLRALEDTDRWLLATRHAELRPAVALAHFDCALGFRVEAAESPRLVALLTRILHDANEAAELAKARAHRPRPVGADRERRACQVVGEAGRASASYPSGSASVGAAYGATMAALVPERAEALDEIGHQIAVSRMVCGMHYPADVATGETLGRAVFADIQTTPAFRAEAEAARVEIAAARAAARTSPACAAERAALSIPLP</sequence>
<proteinExistence type="inferred from homology"/>
<comment type="similarity">
    <text evidence="1">Belongs to the class A bacterial acid phosphatase family.</text>
</comment>
<feature type="signal peptide" evidence="2">
    <location>
        <begin position="1"/>
        <end position="21"/>
    </location>
</feature>
<dbReference type="EMBL" id="NCEB01000052">
    <property type="protein sequence ID" value="OYX29984.1"/>
    <property type="molecule type" value="Genomic_DNA"/>
</dbReference>
<evidence type="ECO:0000259" key="3">
    <source>
        <dbReference type="Pfam" id="PF01569"/>
    </source>
</evidence>
<feature type="chain" id="PRO_5012333108" description="Acid phosphatase" evidence="2">
    <location>
        <begin position="22"/>
        <end position="261"/>
    </location>
</feature>
<dbReference type="PRINTS" id="PR00483">
    <property type="entry name" value="BACPHPHTASE"/>
</dbReference>
<name>A0A258FDD9_9CAUL</name>
<feature type="domain" description="Phosphatidic acid phosphatase type 2/haloperoxidase" evidence="3">
    <location>
        <begin position="122"/>
        <end position="216"/>
    </location>
</feature>
<evidence type="ECO:0000313" key="4">
    <source>
        <dbReference type="EMBL" id="OYX29984.1"/>
    </source>
</evidence>
<dbReference type="EC" id="3.1.3.2" evidence="1"/>
<comment type="caution">
    <text evidence="4">The sequence shown here is derived from an EMBL/GenBank/DDBJ whole genome shotgun (WGS) entry which is preliminary data.</text>
</comment>
<keyword evidence="2" id="KW-0732">Signal</keyword>
<keyword evidence="1" id="KW-0378">Hydrolase</keyword>
<reference evidence="4 5" key="1">
    <citation type="submission" date="2017-03" db="EMBL/GenBank/DDBJ databases">
        <title>Lifting the veil on microbial sulfur biogeochemistry in mining wastewaters.</title>
        <authorList>
            <person name="Kantor R.S."/>
            <person name="Colenbrander Nelson T."/>
            <person name="Marshall S."/>
            <person name="Bennett D."/>
            <person name="Apte S."/>
            <person name="Camacho D."/>
            <person name="Thomas B.C."/>
            <person name="Warren L.A."/>
            <person name="Banfield J.F."/>
        </authorList>
    </citation>
    <scope>NUCLEOTIDE SEQUENCE [LARGE SCALE GENOMIC DNA]</scope>
    <source>
        <strain evidence="4">32-69-9</strain>
    </source>
</reference>
<dbReference type="InterPro" id="IPR000326">
    <property type="entry name" value="PAP2/HPO"/>
</dbReference>
<evidence type="ECO:0000313" key="5">
    <source>
        <dbReference type="Proteomes" id="UP000215595"/>
    </source>
</evidence>
<dbReference type="GO" id="GO:0003993">
    <property type="term" value="F:acid phosphatase activity"/>
    <property type="evidence" value="ECO:0007669"/>
    <property type="project" value="UniProtKB-EC"/>
</dbReference>
<dbReference type="Proteomes" id="UP000215595">
    <property type="component" value="Unassembled WGS sequence"/>
</dbReference>
<organism evidence="4 5">
    <name type="scientific">Brevundimonas subvibrioides</name>
    <dbReference type="NCBI Taxonomy" id="74313"/>
    <lineage>
        <taxon>Bacteria</taxon>
        <taxon>Pseudomonadati</taxon>
        <taxon>Pseudomonadota</taxon>
        <taxon>Alphaproteobacteria</taxon>
        <taxon>Caulobacterales</taxon>
        <taxon>Caulobacteraceae</taxon>
        <taxon>Brevundimonas</taxon>
    </lineage>
</organism>
<gene>
    <name evidence="4" type="ORF">B7Z01_15080</name>
</gene>
<dbReference type="Gene3D" id="1.20.144.10">
    <property type="entry name" value="Phosphatidic acid phosphatase type 2/haloperoxidase"/>
    <property type="match status" value="1"/>
</dbReference>
<comment type="catalytic activity">
    <reaction evidence="1">
        <text>a phosphate monoester + H2O = an alcohol + phosphate</text>
        <dbReference type="Rhea" id="RHEA:15017"/>
        <dbReference type="ChEBI" id="CHEBI:15377"/>
        <dbReference type="ChEBI" id="CHEBI:30879"/>
        <dbReference type="ChEBI" id="CHEBI:43474"/>
        <dbReference type="ChEBI" id="CHEBI:67140"/>
        <dbReference type="EC" id="3.1.3.2"/>
    </reaction>
</comment>
<protein>
    <recommendedName>
        <fullName evidence="1">Acid phosphatase</fullName>
        <ecNumber evidence="1">3.1.3.2</ecNumber>
    </recommendedName>
</protein>
<evidence type="ECO:0000256" key="2">
    <source>
        <dbReference type="SAM" id="SignalP"/>
    </source>
</evidence>
<accession>A0A258FDD9</accession>
<evidence type="ECO:0000256" key="1">
    <source>
        <dbReference type="PIRNR" id="PIRNR000897"/>
    </source>
</evidence>